<evidence type="ECO:0000313" key="9">
    <source>
        <dbReference type="EnsemblProtists" id="EKX49872"/>
    </source>
</evidence>
<proteinExistence type="inferred from homology"/>
<name>L1JN60_GUITC</name>
<evidence type="ECO:0000256" key="2">
    <source>
        <dbReference type="ARBA" id="ARBA00004604"/>
    </source>
</evidence>
<dbReference type="AlphaFoldDB" id="L1JN60"/>
<dbReference type="Gene3D" id="3.30.230.70">
    <property type="entry name" value="GHMP Kinase, N-terminal domain"/>
    <property type="match status" value="1"/>
</dbReference>
<sequence length="482" mass="53693">MSKVEFVDLSGLRIDGRRPNELRKVVIKHGNLQNATGSAIFHHGNTKIVATVCGPRECTSRSKELHDRAVVTCSVIVSPSAYSHRRKRNRGDRVVAELESLVRQTFEELIFTSIFPRSQIDISVEIVQADGPVRACVVNAVSMALIDAGLPIKDFLCACEVGYIDGQLLLDMNGEEESARGPDLYVSYMPCQDAIVSTFLEPRLPLEVFGQALDLALNGCREMYKMLQLALAIVMLSLRLAGAFMPPAFGASACLHARAARFQTQRRTRLRGQASHVEMSREGAVHFINLSNGLEALPMLNGVPVAFTRIQSSHCESRNFNGIVNGLDNTLLLYLALGQTCYIHDYGSRNKKRKAPRAIWYGVTFIRYALHKVWELPGEPDKPMLRGHNVAADFDYAINNLDKGAKKRLKYFQSYVQTQEIKLLGVVGPTDIDGRRDLHVELAMEYACGNGSLVQDLDFMPWQGSDSLEIFDTKLGFKLEDE</sequence>
<evidence type="ECO:0000256" key="4">
    <source>
        <dbReference type="ARBA" id="ARBA00022490"/>
    </source>
</evidence>
<dbReference type="GeneID" id="17306555"/>
<keyword evidence="4" id="KW-0963">Cytoplasm</keyword>
<dbReference type="GO" id="GO:0000176">
    <property type="term" value="C:nuclear exosome (RNase complex)"/>
    <property type="evidence" value="ECO:0007669"/>
    <property type="project" value="TreeGrafter"/>
</dbReference>
<keyword evidence="10" id="KW-1185">Reference proteome</keyword>
<comment type="similarity">
    <text evidence="3">Belongs to the RNase PH family.</text>
</comment>
<gene>
    <name evidence="8" type="ORF">GUITHDRAFT_104267</name>
</gene>
<accession>L1JN60</accession>
<dbReference type="EMBL" id="JH992980">
    <property type="protein sequence ID" value="EKX49872.1"/>
    <property type="molecule type" value="Genomic_DNA"/>
</dbReference>
<reference evidence="8 10" key="1">
    <citation type="journal article" date="2012" name="Nature">
        <title>Algal genomes reveal evolutionary mosaicism and the fate of nucleomorphs.</title>
        <authorList>
            <consortium name="DOE Joint Genome Institute"/>
            <person name="Curtis B.A."/>
            <person name="Tanifuji G."/>
            <person name="Burki F."/>
            <person name="Gruber A."/>
            <person name="Irimia M."/>
            <person name="Maruyama S."/>
            <person name="Arias M.C."/>
            <person name="Ball S.G."/>
            <person name="Gile G.H."/>
            <person name="Hirakawa Y."/>
            <person name="Hopkins J.F."/>
            <person name="Kuo A."/>
            <person name="Rensing S.A."/>
            <person name="Schmutz J."/>
            <person name="Symeonidi A."/>
            <person name="Elias M."/>
            <person name="Eveleigh R.J."/>
            <person name="Herman E.K."/>
            <person name="Klute M.J."/>
            <person name="Nakayama T."/>
            <person name="Obornik M."/>
            <person name="Reyes-Prieto A."/>
            <person name="Armbrust E.V."/>
            <person name="Aves S.J."/>
            <person name="Beiko R.G."/>
            <person name="Coutinho P."/>
            <person name="Dacks J.B."/>
            <person name="Durnford D.G."/>
            <person name="Fast N.M."/>
            <person name="Green B.R."/>
            <person name="Grisdale C.J."/>
            <person name="Hempel F."/>
            <person name="Henrissat B."/>
            <person name="Hoppner M.P."/>
            <person name="Ishida K."/>
            <person name="Kim E."/>
            <person name="Koreny L."/>
            <person name="Kroth P.G."/>
            <person name="Liu Y."/>
            <person name="Malik S.B."/>
            <person name="Maier U.G."/>
            <person name="McRose D."/>
            <person name="Mock T."/>
            <person name="Neilson J.A."/>
            <person name="Onodera N.T."/>
            <person name="Poole A.M."/>
            <person name="Pritham E.J."/>
            <person name="Richards T.A."/>
            <person name="Rocap G."/>
            <person name="Roy S.W."/>
            <person name="Sarai C."/>
            <person name="Schaack S."/>
            <person name="Shirato S."/>
            <person name="Slamovits C.H."/>
            <person name="Spencer D.F."/>
            <person name="Suzuki S."/>
            <person name="Worden A.Z."/>
            <person name="Zauner S."/>
            <person name="Barry K."/>
            <person name="Bell C."/>
            <person name="Bharti A.K."/>
            <person name="Crow J.A."/>
            <person name="Grimwood J."/>
            <person name="Kramer R."/>
            <person name="Lindquist E."/>
            <person name="Lucas S."/>
            <person name="Salamov A."/>
            <person name="McFadden G.I."/>
            <person name="Lane C.E."/>
            <person name="Keeling P.J."/>
            <person name="Gray M.W."/>
            <person name="Grigoriev I.V."/>
            <person name="Archibald J.M."/>
        </authorList>
    </citation>
    <scope>NUCLEOTIDE SEQUENCE</scope>
    <source>
        <strain evidence="8 10">CCMP2712</strain>
    </source>
</reference>
<reference evidence="10" key="2">
    <citation type="submission" date="2012-11" db="EMBL/GenBank/DDBJ databases">
        <authorList>
            <person name="Kuo A."/>
            <person name="Curtis B.A."/>
            <person name="Tanifuji G."/>
            <person name="Burki F."/>
            <person name="Gruber A."/>
            <person name="Irimia M."/>
            <person name="Maruyama S."/>
            <person name="Arias M.C."/>
            <person name="Ball S.G."/>
            <person name="Gile G.H."/>
            <person name="Hirakawa Y."/>
            <person name="Hopkins J.F."/>
            <person name="Rensing S.A."/>
            <person name="Schmutz J."/>
            <person name="Symeonidi A."/>
            <person name="Elias M."/>
            <person name="Eveleigh R.J."/>
            <person name="Herman E.K."/>
            <person name="Klute M.J."/>
            <person name="Nakayama T."/>
            <person name="Obornik M."/>
            <person name="Reyes-Prieto A."/>
            <person name="Armbrust E.V."/>
            <person name="Aves S.J."/>
            <person name="Beiko R.G."/>
            <person name="Coutinho P."/>
            <person name="Dacks J.B."/>
            <person name="Durnford D.G."/>
            <person name="Fast N.M."/>
            <person name="Green B.R."/>
            <person name="Grisdale C."/>
            <person name="Hempe F."/>
            <person name="Henrissat B."/>
            <person name="Hoppner M.P."/>
            <person name="Ishida K.-I."/>
            <person name="Kim E."/>
            <person name="Koreny L."/>
            <person name="Kroth P.G."/>
            <person name="Liu Y."/>
            <person name="Malik S.-B."/>
            <person name="Maier U.G."/>
            <person name="McRose D."/>
            <person name="Mock T."/>
            <person name="Neilson J.A."/>
            <person name="Onodera N.T."/>
            <person name="Poole A.M."/>
            <person name="Pritham E.J."/>
            <person name="Richards T.A."/>
            <person name="Rocap G."/>
            <person name="Roy S.W."/>
            <person name="Sarai C."/>
            <person name="Schaack S."/>
            <person name="Shirato S."/>
            <person name="Slamovits C.H."/>
            <person name="Spencer D.F."/>
            <person name="Suzuki S."/>
            <person name="Worden A.Z."/>
            <person name="Zauner S."/>
            <person name="Barry K."/>
            <person name="Bell C."/>
            <person name="Bharti A.K."/>
            <person name="Crow J.A."/>
            <person name="Grimwood J."/>
            <person name="Kramer R."/>
            <person name="Lindquist E."/>
            <person name="Lucas S."/>
            <person name="Salamov A."/>
            <person name="McFadden G.I."/>
            <person name="Lane C.E."/>
            <person name="Keeling P.J."/>
            <person name="Gray M.W."/>
            <person name="Grigoriev I.V."/>
            <person name="Archibald J.M."/>
        </authorList>
    </citation>
    <scope>NUCLEOTIDE SEQUENCE</scope>
    <source>
        <strain evidence="10">CCMP2712</strain>
    </source>
</reference>
<feature type="domain" description="Exoribonuclease phosphorolytic" evidence="7">
    <location>
        <begin position="154"/>
        <end position="218"/>
    </location>
</feature>
<dbReference type="KEGG" id="gtt:GUITHDRAFT_104267"/>
<dbReference type="Pfam" id="PF01138">
    <property type="entry name" value="RNase_PH"/>
    <property type="match status" value="1"/>
</dbReference>
<evidence type="ECO:0000256" key="5">
    <source>
        <dbReference type="ARBA" id="ARBA00022835"/>
    </source>
</evidence>
<dbReference type="InterPro" id="IPR001247">
    <property type="entry name" value="ExoRNase_PH_dom1"/>
</dbReference>
<dbReference type="eggNOG" id="KOG1068">
    <property type="taxonomic scope" value="Eukaryota"/>
</dbReference>
<evidence type="ECO:0000313" key="10">
    <source>
        <dbReference type="Proteomes" id="UP000011087"/>
    </source>
</evidence>
<dbReference type="InterPro" id="IPR015847">
    <property type="entry name" value="ExoRNase_PH_dom2"/>
</dbReference>
<protein>
    <submittedName>
        <fullName evidence="8 9">Uncharacterized protein</fullName>
    </submittedName>
</protein>
<dbReference type="PANTHER" id="PTHR11953:SF0">
    <property type="entry name" value="EXOSOME COMPLEX COMPONENT RRP41"/>
    <property type="match status" value="1"/>
</dbReference>
<dbReference type="EnsemblProtists" id="EKX49872">
    <property type="protein sequence ID" value="EKX49872"/>
    <property type="gene ID" value="GUITHDRAFT_104267"/>
</dbReference>
<dbReference type="GO" id="GO:0034475">
    <property type="term" value="P:U4 snRNA 3'-end processing"/>
    <property type="evidence" value="ECO:0007669"/>
    <property type="project" value="TreeGrafter"/>
</dbReference>
<dbReference type="RefSeq" id="XP_005836852.1">
    <property type="nucleotide sequence ID" value="XM_005836795.1"/>
</dbReference>
<dbReference type="PANTHER" id="PTHR11953">
    <property type="entry name" value="EXOSOME COMPLEX COMPONENT"/>
    <property type="match status" value="1"/>
</dbReference>
<dbReference type="GO" id="GO:0003723">
    <property type="term" value="F:RNA binding"/>
    <property type="evidence" value="ECO:0007669"/>
    <property type="project" value="TreeGrafter"/>
</dbReference>
<dbReference type="InterPro" id="IPR036345">
    <property type="entry name" value="ExoRNase_PH_dom2_sf"/>
</dbReference>
<dbReference type="GO" id="GO:0071028">
    <property type="term" value="P:nuclear mRNA surveillance"/>
    <property type="evidence" value="ECO:0007669"/>
    <property type="project" value="TreeGrafter"/>
</dbReference>
<keyword evidence="5" id="KW-0271">Exosome</keyword>
<dbReference type="FunFam" id="3.30.230.70:FF:000004">
    <property type="entry name" value="Exosome complex component Rrp41"/>
    <property type="match status" value="1"/>
</dbReference>
<dbReference type="Proteomes" id="UP000011087">
    <property type="component" value="Unassembled WGS sequence"/>
</dbReference>
<dbReference type="PaxDb" id="55529-EKX49872"/>
<evidence type="ECO:0000256" key="3">
    <source>
        <dbReference type="ARBA" id="ARBA00006678"/>
    </source>
</evidence>
<comment type="subcellular location">
    <subcellularLocation>
        <location evidence="1">Cytoplasm</location>
    </subcellularLocation>
    <subcellularLocation>
        <location evidence="2">Nucleus</location>
        <location evidence="2">Nucleolus</location>
    </subcellularLocation>
</comment>
<dbReference type="InterPro" id="IPR020568">
    <property type="entry name" value="Ribosomal_Su5_D2-typ_SF"/>
</dbReference>
<evidence type="ECO:0000256" key="1">
    <source>
        <dbReference type="ARBA" id="ARBA00004496"/>
    </source>
</evidence>
<dbReference type="GO" id="GO:0016075">
    <property type="term" value="P:rRNA catabolic process"/>
    <property type="evidence" value="ECO:0007669"/>
    <property type="project" value="TreeGrafter"/>
</dbReference>
<dbReference type="SUPFAM" id="SSF54211">
    <property type="entry name" value="Ribosomal protein S5 domain 2-like"/>
    <property type="match status" value="1"/>
</dbReference>
<feature type="domain" description="Exoribonuclease phosphorolytic" evidence="6">
    <location>
        <begin position="21"/>
        <end position="151"/>
    </location>
</feature>
<evidence type="ECO:0000259" key="6">
    <source>
        <dbReference type="Pfam" id="PF01138"/>
    </source>
</evidence>
<dbReference type="CDD" id="cd11370">
    <property type="entry name" value="RNase_PH_RRP41"/>
    <property type="match status" value="1"/>
</dbReference>
<dbReference type="InterPro" id="IPR027408">
    <property type="entry name" value="PNPase/RNase_PH_dom_sf"/>
</dbReference>
<dbReference type="GO" id="GO:0005730">
    <property type="term" value="C:nucleolus"/>
    <property type="evidence" value="ECO:0007669"/>
    <property type="project" value="UniProtKB-SubCell"/>
</dbReference>
<dbReference type="GO" id="GO:0000177">
    <property type="term" value="C:cytoplasmic exosome (RNase complex)"/>
    <property type="evidence" value="ECO:0007669"/>
    <property type="project" value="TreeGrafter"/>
</dbReference>
<organism evidence="8">
    <name type="scientific">Guillardia theta (strain CCMP2712)</name>
    <name type="common">Cryptophyte</name>
    <dbReference type="NCBI Taxonomy" id="905079"/>
    <lineage>
        <taxon>Eukaryota</taxon>
        <taxon>Cryptophyceae</taxon>
        <taxon>Pyrenomonadales</taxon>
        <taxon>Geminigeraceae</taxon>
        <taxon>Guillardia</taxon>
    </lineage>
</organism>
<reference evidence="9" key="3">
    <citation type="submission" date="2015-06" db="UniProtKB">
        <authorList>
            <consortium name="EnsemblProtists"/>
        </authorList>
    </citation>
    <scope>IDENTIFICATION</scope>
</reference>
<dbReference type="STRING" id="905079.L1JN60"/>
<dbReference type="Pfam" id="PF03725">
    <property type="entry name" value="RNase_PH_C"/>
    <property type="match status" value="1"/>
</dbReference>
<evidence type="ECO:0000259" key="7">
    <source>
        <dbReference type="Pfam" id="PF03725"/>
    </source>
</evidence>
<evidence type="ECO:0000313" key="8">
    <source>
        <dbReference type="EMBL" id="EKX49872.1"/>
    </source>
</evidence>
<dbReference type="InterPro" id="IPR050080">
    <property type="entry name" value="RNase_PH"/>
</dbReference>
<dbReference type="GO" id="GO:0071051">
    <property type="term" value="P:poly(A)-dependent snoRNA 3'-end processing"/>
    <property type="evidence" value="ECO:0007669"/>
    <property type="project" value="TreeGrafter"/>
</dbReference>
<dbReference type="HOGENOM" id="CLU_566784_0_0_1"/>
<dbReference type="OrthoDB" id="27298at2759"/>
<dbReference type="SUPFAM" id="SSF55666">
    <property type="entry name" value="Ribonuclease PH domain 2-like"/>
    <property type="match status" value="1"/>
</dbReference>